<feature type="domain" description="EGF-like" evidence="4">
    <location>
        <begin position="113"/>
        <end position="147"/>
    </location>
</feature>
<organism evidence="5">
    <name type="scientific">Gongylonema pulchrum</name>
    <dbReference type="NCBI Taxonomy" id="637853"/>
    <lineage>
        <taxon>Eukaryota</taxon>
        <taxon>Metazoa</taxon>
        <taxon>Ecdysozoa</taxon>
        <taxon>Nematoda</taxon>
        <taxon>Chromadorea</taxon>
        <taxon>Rhabditida</taxon>
        <taxon>Spirurina</taxon>
        <taxon>Spiruromorpha</taxon>
        <taxon>Spiruroidea</taxon>
        <taxon>Gongylonematidae</taxon>
        <taxon>Gongylonema</taxon>
    </lineage>
</organism>
<protein>
    <submittedName>
        <fullName evidence="5">EGF-like domain-containing protein</fullName>
    </submittedName>
</protein>
<evidence type="ECO:0000259" key="4">
    <source>
        <dbReference type="PROSITE" id="PS50026"/>
    </source>
</evidence>
<sequence>LATRGTKFPASSTPVLQNTPKHDFSRNANRKEGVDLSNLMSDSIEYLKKMLGLTPDCLNGGLKTLRGECVCPKFYRGELCEEIVCINNGTLIKVPNLVPARYACKCPHPEYIHGAHCELVKCLNGGRPMDNGYCKCLDYWYTGQFCQEYTASWGAVLGLPLICMVIIILCCVVCRLDLFPRKPVHSRSTTVIHKFFYLIPLLLIIFEIFVDLRFNFCESFLGRRRTAAQSGVCGDAGARRHRGLEVRRENARGSESYLRLQENLLNEAGNESALVLRPDRSVLPSYIIRLDTIPVFNPHVSSNITKPMDPPPSYEQAVTSSSISQPINDGAAPVHPPEYTPYPPPPPPRFRPPETPRSV</sequence>
<evidence type="ECO:0000313" key="5">
    <source>
        <dbReference type="WBParaSite" id="GPUH_0001426301-mRNA-1"/>
    </source>
</evidence>
<evidence type="ECO:0000256" key="2">
    <source>
        <dbReference type="SAM" id="MobiDB-lite"/>
    </source>
</evidence>
<evidence type="ECO:0000256" key="3">
    <source>
        <dbReference type="SAM" id="Phobius"/>
    </source>
</evidence>
<feature type="transmembrane region" description="Helical" evidence="3">
    <location>
        <begin position="195"/>
        <end position="216"/>
    </location>
</feature>
<reference evidence="5" key="1">
    <citation type="submission" date="2016-06" db="UniProtKB">
        <authorList>
            <consortium name="WormBaseParasite"/>
        </authorList>
    </citation>
    <scope>IDENTIFICATION</scope>
</reference>
<keyword evidence="1" id="KW-0245">EGF-like domain</keyword>
<evidence type="ECO:0000256" key="1">
    <source>
        <dbReference type="PROSITE-ProRule" id="PRU00076"/>
    </source>
</evidence>
<dbReference type="WBParaSite" id="GPUH_0001426301-mRNA-1">
    <property type="protein sequence ID" value="GPUH_0001426301-mRNA-1"/>
    <property type="gene ID" value="GPUH_0001426301"/>
</dbReference>
<keyword evidence="3" id="KW-0812">Transmembrane</keyword>
<dbReference type="InterPro" id="IPR000742">
    <property type="entry name" value="EGF"/>
</dbReference>
<feature type="compositionally biased region" description="Polar residues" evidence="2">
    <location>
        <begin position="9"/>
        <end position="19"/>
    </location>
</feature>
<accession>A0A183DZV4</accession>
<feature type="transmembrane region" description="Helical" evidence="3">
    <location>
        <begin position="153"/>
        <end position="174"/>
    </location>
</feature>
<keyword evidence="3" id="KW-1133">Transmembrane helix</keyword>
<name>A0A183DZV4_9BILA</name>
<dbReference type="PROSITE" id="PS50026">
    <property type="entry name" value="EGF_3"/>
    <property type="match status" value="1"/>
</dbReference>
<proteinExistence type="predicted"/>
<feature type="region of interest" description="Disordered" evidence="2">
    <location>
        <begin position="304"/>
        <end position="359"/>
    </location>
</feature>
<feature type="compositionally biased region" description="Polar residues" evidence="2">
    <location>
        <begin position="316"/>
        <end position="327"/>
    </location>
</feature>
<feature type="compositionally biased region" description="Pro residues" evidence="2">
    <location>
        <begin position="334"/>
        <end position="359"/>
    </location>
</feature>
<keyword evidence="3" id="KW-0472">Membrane</keyword>
<dbReference type="AlphaFoldDB" id="A0A183DZV4"/>
<comment type="caution">
    <text evidence="1">Lacks conserved residue(s) required for the propagation of feature annotation.</text>
</comment>
<feature type="region of interest" description="Disordered" evidence="2">
    <location>
        <begin position="1"/>
        <end position="28"/>
    </location>
</feature>